<accession>A0AAW1Y6P2</accession>
<dbReference type="Proteomes" id="UP001457282">
    <property type="component" value="Unassembled WGS sequence"/>
</dbReference>
<dbReference type="EMBL" id="JBEDUW010000002">
    <property type="protein sequence ID" value="KAK9944649.1"/>
    <property type="molecule type" value="Genomic_DNA"/>
</dbReference>
<evidence type="ECO:0000313" key="1">
    <source>
        <dbReference type="EMBL" id="KAK9944649.1"/>
    </source>
</evidence>
<dbReference type="Gene3D" id="3.40.50.720">
    <property type="entry name" value="NAD(P)-binding Rossmann-like Domain"/>
    <property type="match status" value="1"/>
</dbReference>
<dbReference type="InterPro" id="IPR036291">
    <property type="entry name" value="NAD(P)-bd_dom_sf"/>
</dbReference>
<name>A0AAW1Y6P2_RUBAR</name>
<dbReference type="AlphaFoldDB" id="A0AAW1Y6P2"/>
<sequence>MHKGKLETESLLESRAVNWTSIRSVYIYGPFNYNLVEEWFFHQLKVGRLIPVPNSGIQITQLGHVEVLGNENACQEVFNISGEKHVTFNGLAKACTKAAGFPEPEIVDYNPKDFYFGKKKAFPFRDQVNQPLLEESQEKLIFILETYSM</sequence>
<protein>
    <submittedName>
        <fullName evidence="1">Uncharacterized protein</fullName>
    </submittedName>
</protein>
<keyword evidence="2" id="KW-1185">Reference proteome</keyword>
<evidence type="ECO:0000313" key="2">
    <source>
        <dbReference type="Proteomes" id="UP001457282"/>
    </source>
</evidence>
<comment type="caution">
    <text evidence="1">The sequence shown here is derived from an EMBL/GenBank/DDBJ whole genome shotgun (WGS) entry which is preliminary data.</text>
</comment>
<organism evidence="1 2">
    <name type="scientific">Rubus argutus</name>
    <name type="common">Southern blackberry</name>
    <dbReference type="NCBI Taxonomy" id="59490"/>
    <lineage>
        <taxon>Eukaryota</taxon>
        <taxon>Viridiplantae</taxon>
        <taxon>Streptophyta</taxon>
        <taxon>Embryophyta</taxon>
        <taxon>Tracheophyta</taxon>
        <taxon>Spermatophyta</taxon>
        <taxon>Magnoliopsida</taxon>
        <taxon>eudicotyledons</taxon>
        <taxon>Gunneridae</taxon>
        <taxon>Pentapetalae</taxon>
        <taxon>rosids</taxon>
        <taxon>fabids</taxon>
        <taxon>Rosales</taxon>
        <taxon>Rosaceae</taxon>
        <taxon>Rosoideae</taxon>
        <taxon>Rosoideae incertae sedis</taxon>
        <taxon>Rubus</taxon>
    </lineage>
</organism>
<proteinExistence type="predicted"/>
<dbReference type="SUPFAM" id="SSF51735">
    <property type="entry name" value="NAD(P)-binding Rossmann-fold domains"/>
    <property type="match status" value="1"/>
</dbReference>
<gene>
    <name evidence="1" type="ORF">M0R45_010209</name>
</gene>
<reference evidence="1 2" key="1">
    <citation type="journal article" date="2023" name="G3 (Bethesda)">
        <title>A chromosome-length genome assembly and annotation of blackberry (Rubus argutus, cv. 'Hillquist').</title>
        <authorList>
            <person name="Bruna T."/>
            <person name="Aryal R."/>
            <person name="Dudchenko O."/>
            <person name="Sargent D.J."/>
            <person name="Mead D."/>
            <person name="Buti M."/>
            <person name="Cavallini A."/>
            <person name="Hytonen T."/>
            <person name="Andres J."/>
            <person name="Pham M."/>
            <person name="Weisz D."/>
            <person name="Mascagni F."/>
            <person name="Usai G."/>
            <person name="Natali L."/>
            <person name="Bassil N."/>
            <person name="Fernandez G.E."/>
            <person name="Lomsadze A."/>
            <person name="Armour M."/>
            <person name="Olukolu B."/>
            <person name="Poorten T."/>
            <person name="Britton C."/>
            <person name="Davik J."/>
            <person name="Ashrafi H."/>
            <person name="Aiden E.L."/>
            <person name="Borodovsky M."/>
            <person name="Worthington M."/>
        </authorList>
    </citation>
    <scope>NUCLEOTIDE SEQUENCE [LARGE SCALE GENOMIC DNA]</scope>
    <source>
        <strain evidence="1">PI 553951</strain>
    </source>
</reference>